<dbReference type="AlphaFoldDB" id="A0A9J5X2A3"/>
<evidence type="ECO:0000313" key="2">
    <source>
        <dbReference type="EMBL" id="KAG5581232.1"/>
    </source>
</evidence>
<dbReference type="EMBL" id="JACXVP010000010">
    <property type="protein sequence ID" value="KAG5581232.1"/>
    <property type="molecule type" value="Genomic_DNA"/>
</dbReference>
<organism evidence="2 3">
    <name type="scientific">Solanum commersonii</name>
    <name type="common">Commerson's wild potato</name>
    <name type="synonym">Commerson's nightshade</name>
    <dbReference type="NCBI Taxonomy" id="4109"/>
    <lineage>
        <taxon>Eukaryota</taxon>
        <taxon>Viridiplantae</taxon>
        <taxon>Streptophyta</taxon>
        <taxon>Embryophyta</taxon>
        <taxon>Tracheophyta</taxon>
        <taxon>Spermatophyta</taxon>
        <taxon>Magnoliopsida</taxon>
        <taxon>eudicotyledons</taxon>
        <taxon>Gunneridae</taxon>
        <taxon>Pentapetalae</taxon>
        <taxon>asterids</taxon>
        <taxon>lamiids</taxon>
        <taxon>Solanales</taxon>
        <taxon>Solanaceae</taxon>
        <taxon>Solanoideae</taxon>
        <taxon>Solaneae</taxon>
        <taxon>Solanum</taxon>
    </lineage>
</organism>
<reference evidence="2 3" key="1">
    <citation type="submission" date="2020-09" db="EMBL/GenBank/DDBJ databases">
        <title>De no assembly of potato wild relative species, Solanum commersonii.</title>
        <authorList>
            <person name="Cho K."/>
        </authorList>
    </citation>
    <scope>NUCLEOTIDE SEQUENCE [LARGE SCALE GENOMIC DNA]</scope>
    <source>
        <strain evidence="2">LZ3.2</strain>
        <tissue evidence="2">Leaf</tissue>
    </source>
</reference>
<comment type="caution">
    <text evidence="2">The sequence shown here is derived from an EMBL/GenBank/DDBJ whole genome shotgun (WGS) entry which is preliminary data.</text>
</comment>
<name>A0A9J5X2A3_SOLCO</name>
<evidence type="ECO:0000313" key="3">
    <source>
        <dbReference type="Proteomes" id="UP000824120"/>
    </source>
</evidence>
<proteinExistence type="predicted"/>
<keyword evidence="3" id="KW-1185">Reference proteome</keyword>
<dbReference type="Proteomes" id="UP000824120">
    <property type="component" value="Chromosome 10"/>
</dbReference>
<sequence>MEPVGPNGQTIPFSSSNNPQSSQLVPTGKWAHLEIQTSLKQLSPPFCRFSCSIVHGFLVIRNSGFFLPNFFIDFH</sequence>
<feature type="compositionally biased region" description="Low complexity" evidence="1">
    <location>
        <begin position="12"/>
        <end position="23"/>
    </location>
</feature>
<accession>A0A9J5X2A3</accession>
<gene>
    <name evidence="2" type="ORF">H5410_051859</name>
</gene>
<protein>
    <submittedName>
        <fullName evidence="2">Uncharacterized protein</fullName>
    </submittedName>
</protein>
<feature type="region of interest" description="Disordered" evidence="1">
    <location>
        <begin position="1"/>
        <end position="24"/>
    </location>
</feature>
<evidence type="ECO:0000256" key="1">
    <source>
        <dbReference type="SAM" id="MobiDB-lite"/>
    </source>
</evidence>